<dbReference type="Proteomes" id="UP000789901">
    <property type="component" value="Unassembled WGS sequence"/>
</dbReference>
<evidence type="ECO:0000313" key="2">
    <source>
        <dbReference type="Proteomes" id="UP000789901"/>
    </source>
</evidence>
<reference evidence="1 2" key="1">
    <citation type="submission" date="2021-06" db="EMBL/GenBank/DDBJ databases">
        <authorList>
            <person name="Kallberg Y."/>
            <person name="Tangrot J."/>
            <person name="Rosling A."/>
        </authorList>
    </citation>
    <scope>NUCLEOTIDE SEQUENCE [LARGE SCALE GENOMIC DNA]</scope>
    <source>
        <strain evidence="1 2">120-4 pot B 10/14</strain>
    </source>
</reference>
<protein>
    <submittedName>
        <fullName evidence="1">20746_t:CDS:1</fullName>
    </submittedName>
</protein>
<keyword evidence="2" id="KW-1185">Reference proteome</keyword>
<organism evidence="1 2">
    <name type="scientific">Gigaspora margarita</name>
    <dbReference type="NCBI Taxonomy" id="4874"/>
    <lineage>
        <taxon>Eukaryota</taxon>
        <taxon>Fungi</taxon>
        <taxon>Fungi incertae sedis</taxon>
        <taxon>Mucoromycota</taxon>
        <taxon>Glomeromycotina</taxon>
        <taxon>Glomeromycetes</taxon>
        <taxon>Diversisporales</taxon>
        <taxon>Gigasporaceae</taxon>
        <taxon>Gigaspora</taxon>
    </lineage>
</organism>
<comment type="caution">
    <text evidence="1">The sequence shown here is derived from an EMBL/GenBank/DDBJ whole genome shotgun (WGS) entry which is preliminary data.</text>
</comment>
<evidence type="ECO:0000313" key="1">
    <source>
        <dbReference type="EMBL" id="CAG8846393.1"/>
    </source>
</evidence>
<dbReference type="EMBL" id="CAJVQB010083290">
    <property type="protein sequence ID" value="CAG8846393.1"/>
    <property type="molecule type" value="Genomic_DNA"/>
</dbReference>
<name>A0ABN7X2X1_GIGMA</name>
<proteinExistence type="predicted"/>
<feature type="non-terminal residue" evidence="1">
    <location>
        <position position="1"/>
    </location>
</feature>
<feature type="non-terminal residue" evidence="1">
    <location>
        <position position="49"/>
    </location>
</feature>
<sequence length="49" mass="5632">YFSDIHKELESLNNKISVLKEIYLTDYNSDDHKTNKLSISETLSASLDV</sequence>
<accession>A0ABN7X2X1</accession>
<gene>
    <name evidence="1" type="ORF">GMARGA_LOCUS38141</name>
</gene>